<feature type="compositionally biased region" description="Basic residues" evidence="1">
    <location>
        <begin position="14"/>
        <end position="27"/>
    </location>
</feature>
<dbReference type="EMBL" id="JRKL02005467">
    <property type="protein sequence ID" value="KAF3950431.1"/>
    <property type="molecule type" value="Genomic_DNA"/>
</dbReference>
<dbReference type="InterPro" id="IPR011990">
    <property type="entry name" value="TPR-like_helical_dom_sf"/>
</dbReference>
<feature type="region of interest" description="Disordered" evidence="1">
    <location>
        <begin position="1"/>
        <end position="43"/>
    </location>
</feature>
<evidence type="ECO:0000256" key="1">
    <source>
        <dbReference type="SAM" id="MobiDB-lite"/>
    </source>
</evidence>
<sequence>MWTPTGLPFVQPPIKRRPPDRSKKKRVREPNEPRRGHSKGLDIAKRCKSCEKIGHNKKSCKGEVGGNSSLRIASGGGLDSRSFRPKQTTNRAHADGASGEVVINKPNPPRDRFLVHFEFILFCLTQGNVEEAHQAAICLKQEQELDTDPMSNMVMGLTFYELWYSTIPEEMQWRDSDLFSSRRHSDMMETKFSNPVENSMWCSENDTHKADIPIRCDSDTSVMKDKKISSNADINQNREVSMDADVSLQSEHPMQNFQPQEFSMNSDEITGNEASFSKHGDHMQYASNFYSLRGLETWLLPLQLPDPEENCEDLINLHRGMLNDYYMDAIKYFQHALYSTPPLLVALLPLVQLLLIGGQFDEALKVLEKLCCKSNAALPIRLRTSLLEHFDRNNCVLLSTCFEDILKKDPTCSNSLAKLVRMHQNGDYCLESLLEMIALHLDSTYAEYNSWKEFALCFLKLSQYEEDQMSVCTNKNEDGQERTETIYFSKTPRIFTKGKSGKSWRLRCRWWLTRHFSNNMLVSEIAAGDLQLLTYKAACASHMYGEEFNYVVEAHNCLGKENDRDLLLFLQTHMENSIGIYTNFLN</sequence>
<proteinExistence type="predicted"/>
<accession>A0A8J4QPF3</accession>
<dbReference type="OrthoDB" id="1899337at2759"/>
<dbReference type="InterPro" id="IPR039495">
    <property type="entry name" value="TAF1A"/>
</dbReference>
<dbReference type="Gene3D" id="1.25.40.10">
    <property type="entry name" value="Tetratricopeptide repeat domain"/>
    <property type="match status" value="1"/>
</dbReference>
<feature type="compositionally biased region" description="Basic and acidic residues" evidence="1">
    <location>
        <begin position="28"/>
        <end position="43"/>
    </location>
</feature>
<name>A0A8J4QPF3_9ROSI</name>
<dbReference type="GO" id="GO:0006360">
    <property type="term" value="P:transcription by RNA polymerase I"/>
    <property type="evidence" value="ECO:0007669"/>
    <property type="project" value="InterPro"/>
</dbReference>
<dbReference type="PANTHER" id="PTHR36720">
    <property type="entry name" value="TAF RNA POLYMERASE I SUBUNIT A"/>
    <property type="match status" value="1"/>
</dbReference>
<dbReference type="GO" id="GO:0000120">
    <property type="term" value="C:RNA polymerase I transcription regulator complex"/>
    <property type="evidence" value="ECO:0007669"/>
    <property type="project" value="InterPro"/>
</dbReference>
<dbReference type="Pfam" id="PF14929">
    <property type="entry name" value="TAF1_subA"/>
    <property type="match status" value="1"/>
</dbReference>
<organism evidence="2 3">
    <name type="scientific">Castanea mollissima</name>
    <name type="common">Chinese chestnut</name>
    <dbReference type="NCBI Taxonomy" id="60419"/>
    <lineage>
        <taxon>Eukaryota</taxon>
        <taxon>Viridiplantae</taxon>
        <taxon>Streptophyta</taxon>
        <taxon>Embryophyta</taxon>
        <taxon>Tracheophyta</taxon>
        <taxon>Spermatophyta</taxon>
        <taxon>Magnoliopsida</taxon>
        <taxon>eudicotyledons</taxon>
        <taxon>Gunneridae</taxon>
        <taxon>Pentapetalae</taxon>
        <taxon>rosids</taxon>
        <taxon>fabids</taxon>
        <taxon>Fagales</taxon>
        <taxon>Fagaceae</taxon>
        <taxon>Castanea</taxon>
    </lineage>
</organism>
<dbReference type="PANTHER" id="PTHR36720:SF1">
    <property type="entry name" value="TAF RNA POLYMERASE I SUBUNIT A"/>
    <property type="match status" value="1"/>
</dbReference>
<feature type="region of interest" description="Disordered" evidence="1">
    <location>
        <begin position="71"/>
        <end position="104"/>
    </location>
</feature>
<reference evidence="2" key="1">
    <citation type="submission" date="2020-03" db="EMBL/GenBank/DDBJ databases">
        <title>Castanea mollissima Vanexum genome sequencing.</title>
        <authorList>
            <person name="Staton M."/>
        </authorList>
    </citation>
    <scope>NUCLEOTIDE SEQUENCE</scope>
    <source>
        <tissue evidence="2">Leaf</tissue>
    </source>
</reference>
<comment type="caution">
    <text evidence="2">The sequence shown here is derived from an EMBL/GenBank/DDBJ whole genome shotgun (WGS) entry which is preliminary data.</text>
</comment>
<keyword evidence="3" id="KW-1185">Reference proteome</keyword>
<gene>
    <name evidence="2" type="ORF">CMV_023817</name>
</gene>
<evidence type="ECO:0000313" key="3">
    <source>
        <dbReference type="Proteomes" id="UP000737018"/>
    </source>
</evidence>
<protein>
    <submittedName>
        <fullName evidence="2">Uncharacterized protein</fullName>
    </submittedName>
</protein>
<evidence type="ECO:0000313" key="2">
    <source>
        <dbReference type="EMBL" id="KAF3950431.1"/>
    </source>
</evidence>
<dbReference type="Proteomes" id="UP000737018">
    <property type="component" value="Unassembled WGS sequence"/>
</dbReference>
<dbReference type="AlphaFoldDB" id="A0A8J4QPF3"/>